<dbReference type="InterPro" id="IPR039612">
    <property type="entry name" value="VQ_5/9/14"/>
</dbReference>
<feature type="region of interest" description="Disordered" evidence="1">
    <location>
        <begin position="227"/>
        <end position="272"/>
    </location>
</feature>
<dbReference type="PANTHER" id="PTHR33783">
    <property type="entry name" value="PROTEIN HAIKU1"/>
    <property type="match status" value="1"/>
</dbReference>
<dbReference type="eggNOG" id="ENOG502QV2B">
    <property type="taxonomic scope" value="Eukaryota"/>
</dbReference>
<dbReference type="FunCoup" id="A0A059CXI9">
    <property type="interactions" value="62"/>
</dbReference>
<accession>A0A059CXI9</accession>
<protein>
    <recommendedName>
        <fullName evidence="2">VQ domain-containing protein</fullName>
    </recommendedName>
</protein>
<feature type="compositionally biased region" description="Pro residues" evidence="1">
    <location>
        <begin position="98"/>
        <end position="108"/>
    </location>
</feature>
<feature type="compositionally biased region" description="Low complexity" evidence="1">
    <location>
        <begin position="261"/>
        <end position="272"/>
    </location>
</feature>
<feature type="region of interest" description="Disordered" evidence="1">
    <location>
        <begin position="1"/>
        <end position="139"/>
    </location>
</feature>
<evidence type="ECO:0000259" key="2">
    <source>
        <dbReference type="Pfam" id="PF05678"/>
    </source>
</evidence>
<proteinExistence type="predicted"/>
<dbReference type="InParanoid" id="A0A059CXI9"/>
<dbReference type="OrthoDB" id="1934230at2759"/>
<dbReference type="PRINTS" id="PR01217">
    <property type="entry name" value="PRICHEXTENSN"/>
</dbReference>
<feature type="compositionally biased region" description="Basic residues" evidence="1">
    <location>
        <begin position="35"/>
        <end position="48"/>
    </location>
</feature>
<feature type="compositionally biased region" description="Pro residues" evidence="1">
    <location>
        <begin position="116"/>
        <end position="131"/>
    </location>
</feature>
<dbReference type="Pfam" id="PF05678">
    <property type="entry name" value="VQ"/>
    <property type="match status" value="1"/>
</dbReference>
<gene>
    <name evidence="3" type="ORF">EUGRSUZ_B00035</name>
</gene>
<name>A0A059CXI9_EUCGR</name>
<sequence length="322" mass="34041">MDKSCHSSSDSTTSSSSSAITTTAATNISDGYLKHLNKLSHKISKPTAKRSSFDHSLDHPPPPPPQQPQPPVYNISKSEFREVVQKLTGSPAHDRLSSPPPIQHPKPPSSRLQRIRPPPLAHLGSRPPPPLLNGVVPEKLPAVNPDTRIAAAAVGANPGADGGFNPMARLVSPPSPLPPFPSVNLPAESPVSAYMRSLQRSALAAGSQPDQFSGFLPLSPLVSPWWSSLAPPPSQPQPQPQPPPQQIVSAQQGILPPPSMSPQQPLFQLPSSPLPFGCLNSPRSPHPLLSPGLLFSPMSGQLGCPQFPLSPAPVQSPKHRGL</sequence>
<feature type="compositionally biased region" description="Low complexity" evidence="1">
    <location>
        <begin position="7"/>
        <end position="30"/>
    </location>
</feature>
<dbReference type="PANTHER" id="PTHR33783:SF4">
    <property type="entry name" value="VQ MOTIF-CONTAINING PROTEIN 9"/>
    <property type="match status" value="1"/>
</dbReference>
<dbReference type="KEGG" id="egr:104416151"/>
<dbReference type="EMBL" id="KK198754">
    <property type="protein sequence ID" value="KCW83077.1"/>
    <property type="molecule type" value="Genomic_DNA"/>
</dbReference>
<dbReference type="AlphaFoldDB" id="A0A059CXI9"/>
<reference evidence="3" key="1">
    <citation type="submission" date="2013-07" db="EMBL/GenBank/DDBJ databases">
        <title>The genome of Eucalyptus grandis.</title>
        <authorList>
            <person name="Schmutz J."/>
            <person name="Hayes R."/>
            <person name="Myburg A."/>
            <person name="Tuskan G."/>
            <person name="Grattapaglia D."/>
            <person name="Rokhsar D.S."/>
        </authorList>
    </citation>
    <scope>NUCLEOTIDE SEQUENCE</scope>
    <source>
        <tissue evidence="3">Leaf extractions</tissue>
    </source>
</reference>
<dbReference type="InterPro" id="IPR008889">
    <property type="entry name" value="VQ"/>
</dbReference>
<evidence type="ECO:0000313" key="3">
    <source>
        <dbReference type="EMBL" id="KCW83077.1"/>
    </source>
</evidence>
<feature type="compositionally biased region" description="Pro residues" evidence="1">
    <location>
        <begin position="230"/>
        <end position="245"/>
    </location>
</feature>
<dbReference type="OMA" id="MDKSCHP"/>
<dbReference type="STRING" id="71139.A0A059CXI9"/>
<feature type="compositionally biased region" description="Pro residues" evidence="1">
    <location>
        <begin position="59"/>
        <end position="71"/>
    </location>
</feature>
<organism evidence="3">
    <name type="scientific">Eucalyptus grandis</name>
    <name type="common">Flooded gum</name>
    <dbReference type="NCBI Taxonomy" id="71139"/>
    <lineage>
        <taxon>Eukaryota</taxon>
        <taxon>Viridiplantae</taxon>
        <taxon>Streptophyta</taxon>
        <taxon>Embryophyta</taxon>
        <taxon>Tracheophyta</taxon>
        <taxon>Spermatophyta</taxon>
        <taxon>Magnoliopsida</taxon>
        <taxon>eudicotyledons</taxon>
        <taxon>Gunneridae</taxon>
        <taxon>Pentapetalae</taxon>
        <taxon>rosids</taxon>
        <taxon>malvids</taxon>
        <taxon>Myrtales</taxon>
        <taxon>Myrtaceae</taxon>
        <taxon>Myrtoideae</taxon>
        <taxon>Eucalypteae</taxon>
        <taxon>Eucalyptus</taxon>
    </lineage>
</organism>
<dbReference type="Gramene" id="KCW83077">
    <property type="protein sequence ID" value="KCW83077"/>
    <property type="gene ID" value="EUGRSUZ_B00035"/>
</dbReference>
<feature type="domain" description="VQ" evidence="2">
    <location>
        <begin position="68"/>
        <end position="94"/>
    </location>
</feature>
<evidence type="ECO:0000256" key="1">
    <source>
        <dbReference type="SAM" id="MobiDB-lite"/>
    </source>
</evidence>